<keyword evidence="1" id="KW-0433">Leucine-rich repeat</keyword>
<dbReference type="EMBL" id="CM010628">
    <property type="protein sequence ID" value="RID77312.1"/>
    <property type="molecule type" value="Genomic_DNA"/>
</dbReference>
<dbReference type="Pfam" id="PF07725">
    <property type="entry name" value="LRR_3"/>
    <property type="match status" value="1"/>
</dbReference>
<dbReference type="FunFam" id="3.40.50.300:FF:001957">
    <property type="entry name" value="Disease resistance protein (TIR-NBS-LRR class)"/>
    <property type="match status" value="1"/>
</dbReference>
<evidence type="ECO:0000256" key="1">
    <source>
        <dbReference type="ARBA" id="ARBA00022614"/>
    </source>
</evidence>
<dbReference type="InterPro" id="IPR002182">
    <property type="entry name" value="NB-ARC"/>
</dbReference>
<dbReference type="Pfam" id="PF23282">
    <property type="entry name" value="WHD_ROQ1"/>
    <property type="match status" value="2"/>
</dbReference>
<keyword evidence="7" id="KW-0812">Transmembrane</keyword>
<dbReference type="InterPro" id="IPR036390">
    <property type="entry name" value="WH_DNA-bd_sf"/>
</dbReference>
<protein>
    <recommendedName>
        <fullName evidence="8">TIR domain-containing protein</fullName>
    </recommendedName>
</protein>
<dbReference type="GO" id="GO:0043531">
    <property type="term" value="F:ADP binding"/>
    <property type="evidence" value="ECO:0007669"/>
    <property type="project" value="InterPro"/>
</dbReference>
<evidence type="ECO:0000256" key="6">
    <source>
        <dbReference type="ARBA" id="ARBA00023027"/>
    </source>
</evidence>
<dbReference type="Gene3D" id="3.40.50.300">
    <property type="entry name" value="P-loop containing nucleotide triphosphate hydrolases"/>
    <property type="match status" value="1"/>
</dbReference>
<feature type="transmembrane region" description="Helical" evidence="7">
    <location>
        <begin position="7"/>
        <end position="27"/>
    </location>
</feature>
<feature type="domain" description="TIR" evidence="8">
    <location>
        <begin position="60"/>
        <end position="204"/>
    </location>
</feature>
<keyword evidence="5" id="KW-0067">ATP-binding</keyword>
<dbReference type="PROSITE" id="PS50104">
    <property type="entry name" value="TIR"/>
    <property type="match status" value="2"/>
</dbReference>
<sequence>MDSLLGICAAAAIGFFTILVTLLLAFYRRFRSNRRNVTVASSSSTSSTLSSDFEAVPNGLRIRAVYIYCEETLQYTFASHLSVDFRRKRIAAFVNCDLNPDVAEGASASVVVFSKSYSSSASCLDKLVTVLRCRRNTGQMVVVPVFYGISPSDVAVRVHGSADRIREWSNALRELRELPSHQCSEESDEGQVVEEIVKDVYEKLFPTEQVGINSRLVEIEQLLCKQPWGIRRIGIWGMPGIGKTTLAKAVFDDISGGYEASCFIKHFDEAFSEKGLHRLLEEHFGKILKELPRVCSSITRPSLQGEILRKKRTLVVLDDVKNPLAAESFLGGFHWFGPGSLIIITSRDKQVYRHRQINHVYEVRSLSENEALQLLSQCAFGNDIRDQKRMELSMEVIDYARGNPFALSFYGRELKGKKPSEMEATFLKLKLRTPHKIHDLFNSSYKTLDDSEKNIFLDIACFFVGEDVDYVMQLLDGCGFFPHVGIDVLVEKCLVTISENRVIMHRIIQDFGREIINGESVQIERRRRLWEPWTIKFLLEDDKLEANGYPRETCKRPLGTEDIEGIFLDTSSLLFDVKPTAFDNMLNLRFLKIYCSSHENQYGLGLPRGLESLPYELRLLHWENYPSESLPQEFDPCHLVELNMSYSHLQKLWEGTKNLDMLKTCKLCYSQQLTEVDDLSKAQNIELIDLQGCTKLQRFPTTGQLRHLRVVNLSGCTAITSVPEVSPNIVELHLQGTGTRELPISLVSPSQEDNLNLEKLTSLAQVISSNQHLDKLVLLNMKDCFHLQSLPHMFHLETLEVLDLSGCSELKSIQGFPRNLKELYLVGAAVTKLPPLPRSIEVLNAHGCMSLVSIPFGFERLPRYYTFSNCFALYAQEVREFVANGLANIERIAREHQRELKKSLAFSFTVPSAVSKNFTCDLQPGSSVMIQLGSSWRTTLGFAVLVELSFLEDYQEATGFGITCVCRWKDNEFVSHRLEKSFHCWNPEDGVPKDHMFVFCDLNMHRSTCEGNDPGILADLVVFEFFTVNKQKKPLDESCTVKKCGVHVITAANGDASCNMTQESFGNEVEEELRVVFDVLDKNDRTLFLYIARLFNDEKADFLTPLIPSTGLEISSRLKFLASNSLIHISPFGITMRHSLRQKISREIVHRQPTLGKDLIKDSTSPAWKYDVFISFSGEDDSNNKLSNLLAKFKGKLMSTPHRCKSVTPELVQAIRASKGSIVLLSKSYASSSRCLDELVEIMNCNKELAQKVVAIFYNVAPSDVRLQSGDFGRAFQTTCIGKSEDEKRKWAQALADLANMDGVNSRKWANEANMFEKTDSDVLEKIDHKISNESGDMVGVEEHVTDDGFGSGWESEEMDKTVGTAGFMTKGEEINASMVAMPVEPSHLFKQEGRVIRSGAWSPSFLDCIPFAELYTGEVPTAVLQGLGNIRSVLQSRRSI</sequence>
<dbReference type="GO" id="GO:0005524">
    <property type="term" value="F:ATP binding"/>
    <property type="evidence" value="ECO:0007669"/>
    <property type="project" value="UniProtKB-KW"/>
</dbReference>
<evidence type="ECO:0000313" key="10">
    <source>
        <dbReference type="Proteomes" id="UP000264353"/>
    </source>
</evidence>
<evidence type="ECO:0000259" key="8">
    <source>
        <dbReference type="PROSITE" id="PS50104"/>
    </source>
</evidence>
<dbReference type="InterPro" id="IPR000157">
    <property type="entry name" value="TIR_dom"/>
</dbReference>
<evidence type="ECO:0000256" key="5">
    <source>
        <dbReference type="ARBA" id="ARBA00022840"/>
    </source>
</evidence>
<evidence type="ECO:0000256" key="3">
    <source>
        <dbReference type="ARBA" id="ARBA00022741"/>
    </source>
</evidence>
<dbReference type="PRINTS" id="PR00364">
    <property type="entry name" value="DISEASERSIST"/>
</dbReference>
<dbReference type="SUPFAM" id="SSF46785">
    <property type="entry name" value="Winged helix' DNA-binding domain"/>
    <property type="match status" value="1"/>
</dbReference>
<evidence type="ECO:0000313" key="9">
    <source>
        <dbReference type="EMBL" id="RID77312.1"/>
    </source>
</evidence>
<organism evidence="9 10">
    <name type="scientific">Brassica campestris</name>
    <name type="common">Field mustard</name>
    <dbReference type="NCBI Taxonomy" id="3711"/>
    <lineage>
        <taxon>Eukaryota</taxon>
        <taxon>Viridiplantae</taxon>
        <taxon>Streptophyta</taxon>
        <taxon>Embryophyta</taxon>
        <taxon>Tracheophyta</taxon>
        <taxon>Spermatophyta</taxon>
        <taxon>Magnoliopsida</taxon>
        <taxon>eudicotyledons</taxon>
        <taxon>Gunneridae</taxon>
        <taxon>Pentapetalae</taxon>
        <taxon>rosids</taxon>
        <taxon>malvids</taxon>
        <taxon>Brassicales</taxon>
        <taxon>Brassicaceae</taxon>
        <taxon>Brassiceae</taxon>
        <taxon>Brassica</taxon>
    </lineage>
</organism>
<dbReference type="SUPFAM" id="SSF52540">
    <property type="entry name" value="P-loop containing nucleoside triphosphate hydrolases"/>
    <property type="match status" value="1"/>
</dbReference>
<keyword evidence="7" id="KW-1133">Transmembrane helix</keyword>
<dbReference type="PANTHER" id="PTHR11017:SF518">
    <property type="entry name" value="DISEASE RESISTANCE PROTEIN (TIR-NBS-LRR CLASS)-RELATED"/>
    <property type="match status" value="1"/>
</dbReference>
<dbReference type="SUPFAM" id="SSF52200">
    <property type="entry name" value="Toll/Interleukin receptor TIR domain"/>
    <property type="match status" value="2"/>
</dbReference>
<keyword evidence="7" id="KW-0472">Membrane</keyword>
<reference evidence="9 10" key="1">
    <citation type="submission" date="2018-06" db="EMBL/GenBank/DDBJ databases">
        <title>WGS assembly of Brassica rapa FPsc.</title>
        <authorList>
            <person name="Bowman J."/>
            <person name="Kohchi T."/>
            <person name="Yamato K."/>
            <person name="Jenkins J."/>
            <person name="Shu S."/>
            <person name="Ishizaki K."/>
            <person name="Yamaoka S."/>
            <person name="Nishihama R."/>
            <person name="Nakamura Y."/>
            <person name="Berger F."/>
            <person name="Adam C."/>
            <person name="Aki S."/>
            <person name="Althoff F."/>
            <person name="Araki T."/>
            <person name="Arteaga-Vazquez M."/>
            <person name="Balasubrmanian S."/>
            <person name="Bauer D."/>
            <person name="Boehm C."/>
            <person name="Briginshaw L."/>
            <person name="Caballero-Perez J."/>
            <person name="Catarino B."/>
            <person name="Chen F."/>
            <person name="Chiyoda S."/>
            <person name="Chovatia M."/>
            <person name="Davies K."/>
            <person name="Delmans M."/>
            <person name="Demura T."/>
            <person name="Dierschke T."/>
            <person name="Dolan L."/>
            <person name="Dorantes-Acosta A."/>
            <person name="Eklund D."/>
            <person name="Florent S."/>
            <person name="Flores-Sandoval E."/>
            <person name="Fujiyama A."/>
            <person name="Fukuzawa H."/>
            <person name="Galik B."/>
            <person name="Grimanelli D."/>
            <person name="Grimwood J."/>
            <person name="Grossniklaus U."/>
            <person name="Hamada T."/>
            <person name="Haseloff J."/>
            <person name="Hetherington A."/>
            <person name="Higo A."/>
            <person name="Hirakawa Y."/>
            <person name="Hundley H."/>
            <person name="Ikeda Y."/>
            <person name="Inoue K."/>
            <person name="Inoue S."/>
            <person name="Ishida S."/>
            <person name="Jia Q."/>
            <person name="Kakita M."/>
            <person name="Kanazawa T."/>
            <person name="Kawai Y."/>
            <person name="Kawashima T."/>
            <person name="Kennedy M."/>
            <person name="Kinose K."/>
            <person name="Kinoshita T."/>
            <person name="Kohara Y."/>
            <person name="Koide E."/>
            <person name="Komatsu K."/>
            <person name="Kopischke S."/>
            <person name="Kubo M."/>
            <person name="Kyozuka J."/>
            <person name="Lagercrantz U."/>
            <person name="Lin S."/>
            <person name="Lindquist E."/>
            <person name="Lipzen A."/>
            <person name="Lu C."/>
            <person name="Luna E."/>
            <person name="Martienssen R."/>
            <person name="Minamino N."/>
            <person name="Mizutani M."/>
            <person name="Mizutani M."/>
            <person name="Mochizuki N."/>
            <person name="Monte I."/>
            <person name="Mosher R."/>
            <person name="Nagasaki H."/>
            <person name="Nakagami H."/>
            <person name="Naramoto S."/>
            <person name="Nishitani K."/>
            <person name="Ohtani M."/>
            <person name="Okamoto T."/>
            <person name="Okumura M."/>
            <person name="Phillips J."/>
            <person name="Pollak B."/>
            <person name="Reinders A."/>
            <person name="Roevekamp M."/>
            <person name="Sano R."/>
            <person name="Sawa S."/>
            <person name="Schmid M."/>
            <person name="Shirakawa M."/>
            <person name="Solano R."/>
            <person name="Spunde A."/>
            <person name="Suetsugu N."/>
            <person name="Sugano S."/>
            <person name="Sugiyama A."/>
            <person name="Sun R."/>
            <person name="Suzuki Y."/>
            <person name="Takenaka M."/>
            <person name="Takezawa D."/>
            <person name="Tomogane H."/>
            <person name="Tsuzuki M."/>
            <person name="Ueda T."/>
            <person name="Umeda M."/>
            <person name="Ward J."/>
            <person name="Watanabe Y."/>
            <person name="Yazaki K."/>
            <person name="Yokoyama R."/>
            <person name="Yoshitake Y."/>
            <person name="Yotsui I."/>
            <person name="Zachgo S."/>
            <person name="Schmutz J."/>
        </authorList>
    </citation>
    <scope>NUCLEOTIDE SEQUENCE [LARGE SCALE GENOMIC DNA]</scope>
    <source>
        <strain evidence="10">cv. B-3</strain>
    </source>
</reference>
<dbReference type="InterPro" id="IPR032675">
    <property type="entry name" value="LRR_dom_sf"/>
</dbReference>
<evidence type="ECO:0000256" key="2">
    <source>
        <dbReference type="ARBA" id="ARBA00022737"/>
    </source>
</evidence>
<dbReference type="SUPFAM" id="SSF52058">
    <property type="entry name" value="L domain-like"/>
    <property type="match status" value="1"/>
</dbReference>
<dbReference type="SMART" id="SM00255">
    <property type="entry name" value="TIR"/>
    <property type="match status" value="2"/>
</dbReference>
<keyword evidence="6" id="KW-0520">NAD</keyword>
<evidence type="ECO:0000256" key="4">
    <source>
        <dbReference type="ARBA" id="ARBA00022821"/>
    </source>
</evidence>
<proteinExistence type="predicted"/>
<dbReference type="InterPro" id="IPR058192">
    <property type="entry name" value="WHD_ROQ1-like"/>
</dbReference>
<dbReference type="FunFam" id="3.40.50.10140:FF:000007">
    <property type="entry name" value="Disease resistance protein (TIR-NBS-LRR class)"/>
    <property type="match status" value="1"/>
</dbReference>
<dbReference type="Pfam" id="PF01582">
    <property type="entry name" value="TIR"/>
    <property type="match status" value="2"/>
</dbReference>
<dbReference type="Gene3D" id="3.80.10.10">
    <property type="entry name" value="Ribonuclease Inhibitor"/>
    <property type="match status" value="1"/>
</dbReference>
<dbReference type="InterPro" id="IPR011713">
    <property type="entry name" value="Leu-rich_rpt_3"/>
</dbReference>
<evidence type="ECO:0000256" key="7">
    <source>
        <dbReference type="SAM" id="Phobius"/>
    </source>
</evidence>
<dbReference type="Pfam" id="PF00931">
    <property type="entry name" value="NB-ARC"/>
    <property type="match status" value="1"/>
</dbReference>
<dbReference type="Gene3D" id="3.40.50.10140">
    <property type="entry name" value="Toll/interleukin-1 receptor homology (TIR) domain"/>
    <property type="match status" value="2"/>
</dbReference>
<accession>A0A398AHN5</accession>
<feature type="domain" description="TIR" evidence="8">
    <location>
        <begin position="1168"/>
        <end position="1335"/>
    </location>
</feature>
<dbReference type="Proteomes" id="UP000264353">
    <property type="component" value="Chromosome A1"/>
</dbReference>
<keyword evidence="4" id="KW-0611">Plant defense</keyword>
<keyword evidence="3" id="KW-0547">Nucleotide-binding</keyword>
<keyword evidence="2" id="KW-0677">Repeat</keyword>
<dbReference type="InterPro" id="IPR035897">
    <property type="entry name" value="Toll_tir_struct_dom_sf"/>
</dbReference>
<dbReference type="GO" id="GO:0006952">
    <property type="term" value="P:defense response"/>
    <property type="evidence" value="ECO:0007669"/>
    <property type="project" value="UniProtKB-KW"/>
</dbReference>
<dbReference type="InterPro" id="IPR044974">
    <property type="entry name" value="Disease_R_plants"/>
</dbReference>
<dbReference type="Gene3D" id="1.10.8.430">
    <property type="entry name" value="Helical domain of apoptotic protease-activating factors"/>
    <property type="match status" value="1"/>
</dbReference>
<dbReference type="GO" id="GO:0007165">
    <property type="term" value="P:signal transduction"/>
    <property type="evidence" value="ECO:0007669"/>
    <property type="project" value="InterPro"/>
</dbReference>
<dbReference type="PANTHER" id="PTHR11017">
    <property type="entry name" value="LEUCINE-RICH REPEAT-CONTAINING PROTEIN"/>
    <property type="match status" value="1"/>
</dbReference>
<gene>
    <name evidence="9" type="ORF">BRARA_A00237</name>
</gene>
<name>A0A398AHN5_BRACM</name>
<dbReference type="InterPro" id="IPR042197">
    <property type="entry name" value="Apaf_helical"/>
</dbReference>
<dbReference type="InterPro" id="IPR027417">
    <property type="entry name" value="P-loop_NTPase"/>
</dbReference>